<sequence length="656" mass="75518">MLEGKRSRGRKRHLMMMMMMMGHTDWGADRATLLKLYRTLVRSKLDYGNVIYGSAKKHVLRALDPIHHQGLRIALGAFRTTPIKSLYAEAGEPSLGHRRMKLAFNYILKLKSLPRNPCYDVVFETLLSDSSTVTKSDPNLVANTFEHFKNANISLNIIDNLHVQCPPPCLTKKIPVKSLIKKNFLELRKKFQIIMLFLLTALNWRKRLRPISPEHPDRSKATRLRDGASVFSAELEGIALALTEIRKLSKYHKNFVIYGDSLSALQAIQSRNFKVIDIRRLYNLIRKFPPYVHISFVWIPAHVGIRGNENVDKLAKEALNRTSTSGKLICYSDLKPKINTYIKSVWQRDWDAKGANKLHEVLPNLGEDLHRRGEGAGRKLGTAMCRLRVGHTWLTQSYLLKNEDQPFCYACDSLYTVRHILIECLDFQDTRKKFQCNRPVQTFPRGQCLSHSGDSLSALQAIQSKNFKVIDIRRLYNLIRKFPPYVHISFVWIPAHVGIQGNENVDKLAKAALNRTSTSGKLICYSDLKPKINTYIKSVWQRDWDAEGANKLHEVLPNLGEDLHRRGEGAGRKLETAMCRLRMGHTWLTQSYLLKNEDQPFCYACDSLRHILIECLDFQDTRRKYFSVTDLYRLFREVNPSHIVGYLKDLGVYGNI</sequence>
<evidence type="ECO:0000256" key="2">
    <source>
        <dbReference type="ARBA" id="ARBA00005300"/>
    </source>
</evidence>
<comment type="catalytic activity">
    <reaction evidence="1">
        <text>Endonucleolytic cleavage to 5'-phosphomonoester.</text>
        <dbReference type="EC" id="3.1.26.4"/>
    </reaction>
</comment>
<dbReference type="GO" id="GO:0043137">
    <property type="term" value="P:DNA replication, removal of RNA primer"/>
    <property type="evidence" value="ECO:0007669"/>
    <property type="project" value="TreeGrafter"/>
</dbReference>
<protein>
    <recommendedName>
        <fullName evidence="3">ribonuclease H</fullName>
        <ecNumber evidence="3">3.1.26.4</ecNumber>
    </recommendedName>
</protein>
<evidence type="ECO:0000313" key="10">
    <source>
        <dbReference type="Proteomes" id="UP000735302"/>
    </source>
</evidence>
<keyword evidence="10" id="KW-1185">Reference proteome</keyword>
<evidence type="ECO:0000256" key="4">
    <source>
        <dbReference type="ARBA" id="ARBA00022722"/>
    </source>
</evidence>
<proteinExistence type="inferred from homology"/>
<evidence type="ECO:0000256" key="5">
    <source>
        <dbReference type="ARBA" id="ARBA00022723"/>
    </source>
</evidence>
<evidence type="ECO:0000313" key="9">
    <source>
        <dbReference type="EMBL" id="GFO24756.1"/>
    </source>
</evidence>
<dbReference type="InterPro" id="IPR050092">
    <property type="entry name" value="RNase_H"/>
</dbReference>
<dbReference type="Pfam" id="PF00075">
    <property type="entry name" value="RNase_H"/>
    <property type="match status" value="1"/>
</dbReference>
<comment type="similarity">
    <text evidence="2">Belongs to the RNase H family.</text>
</comment>
<dbReference type="Proteomes" id="UP000735302">
    <property type="component" value="Unassembled WGS sequence"/>
</dbReference>
<organism evidence="9 10">
    <name type="scientific">Plakobranchus ocellatus</name>
    <dbReference type="NCBI Taxonomy" id="259542"/>
    <lineage>
        <taxon>Eukaryota</taxon>
        <taxon>Metazoa</taxon>
        <taxon>Spiralia</taxon>
        <taxon>Lophotrochozoa</taxon>
        <taxon>Mollusca</taxon>
        <taxon>Gastropoda</taxon>
        <taxon>Heterobranchia</taxon>
        <taxon>Euthyneura</taxon>
        <taxon>Panpulmonata</taxon>
        <taxon>Sacoglossa</taxon>
        <taxon>Placobranchoidea</taxon>
        <taxon>Plakobranchidae</taxon>
        <taxon>Plakobranchus</taxon>
    </lineage>
</organism>
<gene>
    <name evidence="9" type="ORF">PoB_005126100</name>
</gene>
<dbReference type="AlphaFoldDB" id="A0AAV4BW49"/>
<evidence type="ECO:0000256" key="1">
    <source>
        <dbReference type="ARBA" id="ARBA00000077"/>
    </source>
</evidence>
<comment type="caution">
    <text evidence="9">The sequence shown here is derived from an EMBL/GenBank/DDBJ whole genome shotgun (WGS) entry which is preliminary data.</text>
</comment>
<keyword evidence="6" id="KW-0255">Endonuclease</keyword>
<dbReference type="GO" id="GO:0046872">
    <property type="term" value="F:metal ion binding"/>
    <property type="evidence" value="ECO:0007669"/>
    <property type="project" value="UniProtKB-KW"/>
</dbReference>
<dbReference type="Gene3D" id="3.30.420.10">
    <property type="entry name" value="Ribonuclease H-like superfamily/Ribonuclease H"/>
    <property type="match status" value="2"/>
</dbReference>
<name>A0AAV4BW49_9GAST</name>
<dbReference type="GO" id="GO:0003676">
    <property type="term" value="F:nucleic acid binding"/>
    <property type="evidence" value="ECO:0007669"/>
    <property type="project" value="InterPro"/>
</dbReference>
<dbReference type="PANTHER" id="PTHR10642:SF26">
    <property type="entry name" value="RIBONUCLEASE H1"/>
    <property type="match status" value="1"/>
</dbReference>
<dbReference type="PANTHER" id="PTHR10642">
    <property type="entry name" value="RIBONUCLEASE H1"/>
    <property type="match status" value="1"/>
</dbReference>
<dbReference type="GO" id="GO:0004523">
    <property type="term" value="F:RNA-DNA hybrid ribonuclease activity"/>
    <property type="evidence" value="ECO:0007669"/>
    <property type="project" value="UniProtKB-EC"/>
</dbReference>
<evidence type="ECO:0000256" key="3">
    <source>
        <dbReference type="ARBA" id="ARBA00012180"/>
    </source>
</evidence>
<evidence type="ECO:0000259" key="8">
    <source>
        <dbReference type="PROSITE" id="PS50879"/>
    </source>
</evidence>
<dbReference type="InterPro" id="IPR012337">
    <property type="entry name" value="RNaseH-like_sf"/>
</dbReference>
<keyword evidence="5" id="KW-0479">Metal-binding</keyword>
<dbReference type="CDD" id="cd09276">
    <property type="entry name" value="Rnase_HI_RT_non_LTR"/>
    <property type="match status" value="1"/>
</dbReference>
<evidence type="ECO:0000256" key="6">
    <source>
        <dbReference type="ARBA" id="ARBA00022759"/>
    </source>
</evidence>
<dbReference type="EC" id="3.1.26.4" evidence="3"/>
<reference evidence="9 10" key="1">
    <citation type="journal article" date="2021" name="Elife">
        <title>Chloroplast acquisition without the gene transfer in kleptoplastic sea slugs, Plakobranchus ocellatus.</title>
        <authorList>
            <person name="Maeda T."/>
            <person name="Takahashi S."/>
            <person name="Yoshida T."/>
            <person name="Shimamura S."/>
            <person name="Takaki Y."/>
            <person name="Nagai Y."/>
            <person name="Toyoda A."/>
            <person name="Suzuki Y."/>
            <person name="Arimoto A."/>
            <person name="Ishii H."/>
            <person name="Satoh N."/>
            <person name="Nishiyama T."/>
            <person name="Hasebe M."/>
            <person name="Maruyama T."/>
            <person name="Minagawa J."/>
            <person name="Obokata J."/>
            <person name="Shigenobu S."/>
        </authorList>
    </citation>
    <scope>NUCLEOTIDE SEQUENCE [LARGE SCALE GENOMIC DNA]</scope>
</reference>
<keyword evidence="4" id="KW-0540">Nuclease</keyword>
<dbReference type="InterPro" id="IPR002156">
    <property type="entry name" value="RNaseH_domain"/>
</dbReference>
<evidence type="ECO:0000256" key="7">
    <source>
        <dbReference type="ARBA" id="ARBA00022801"/>
    </source>
</evidence>
<accession>A0AAV4BW49</accession>
<feature type="domain" description="RNase H type-1" evidence="8">
    <location>
        <begin position="208"/>
        <end position="320"/>
    </location>
</feature>
<keyword evidence="7" id="KW-0378">Hydrolase</keyword>
<dbReference type="EMBL" id="BLXT01005626">
    <property type="protein sequence ID" value="GFO24756.1"/>
    <property type="molecule type" value="Genomic_DNA"/>
</dbReference>
<dbReference type="PROSITE" id="PS50879">
    <property type="entry name" value="RNASE_H_1"/>
    <property type="match status" value="1"/>
</dbReference>
<dbReference type="InterPro" id="IPR036397">
    <property type="entry name" value="RNaseH_sf"/>
</dbReference>
<dbReference type="SUPFAM" id="SSF53098">
    <property type="entry name" value="Ribonuclease H-like"/>
    <property type="match status" value="2"/>
</dbReference>